<dbReference type="Proteomes" id="UP001365542">
    <property type="component" value="Unassembled WGS sequence"/>
</dbReference>
<dbReference type="AlphaFoldDB" id="A0AAV9XS54"/>
<reference evidence="3 4" key="1">
    <citation type="submission" date="2019-10" db="EMBL/GenBank/DDBJ databases">
        <authorList>
            <person name="Palmer J.M."/>
        </authorList>
    </citation>
    <scope>NUCLEOTIDE SEQUENCE [LARGE SCALE GENOMIC DNA]</scope>
    <source>
        <strain evidence="3 4">TWF694</strain>
    </source>
</reference>
<evidence type="ECO:0000256" key="1">
    <source>
        <dbReference type="SAM" id="MobiDB-lite"/>
    </source>
</evidence>
<keyword evidence="2" id="KW-0732">Signal</keyword>
<evidence type="ECO:0000313" key="3">
    <source>
        <dbReference type="EMBL" id="KAK6544786.1"/>
    </source>
</evidence>
<sequence>MKGSFATFFVLALSATSVLAAEQHAGKEAHGSTAPAAKGAATQAKPVTANAAAPASKEAKAKSSASNVRLGSAAIVAALCMVVATSL</sequence>
<dbReference type="EMBL" id="JAVHJO010000001">
    <property type="protein sequence ID" value="KAK6544786.1"/>
    <property type="molecule type" value="Genomic_DNA"/>
</dbReference>
<gene>
    <name evidence="3" type="ORF">TWF694_001469</name>
</gene>
<feature type="signal peptide" evidence="2">
    <location>
        <begin position="1"/>
        <end position="20"/>
    </location>
</feature>
<feature type="compositionally biased region" description="Low complexity" evidence="1">
    <location>
        <begin position="31"/>
        <end position="66"/>
    </location>
</feature>
<feature type="chain" id="PRO_5043418213" evidence="2">
    <location>
        <begin position="21"/>
        <end position="87"/>
    </location>
</feature>
<protein>
    <submittedName>
        <fullName evidence="3">Uncharacterized protein</fullName>
    </submittedName>
</protein>
<organism evidence="3 4">
    <name type="scientific">Orbilia ellipsospora</name>
    <dbReference type="NCBI Taxonomy" id="2528407"/>
    <lineage>
        <taxon>Eukaryota</taxon>
        <taxon>Fungi</taxon>
        <taxon>Dikarya</taxon>
        <taxon>Ascomycota</taxon>
        <taxon>Pezizomycotina</taxon>
        <taxon>Orbiliomycetes</taxon>
        <taxon>Orbiliales</taxon>
        <taxon>Orbiliaceae</taxon>
        <taxon>Orbilia</taxon>
    </lineage>
</organism>
<keyword evidence="4" id="KW-1185">Reference proteome</keyword>
<accession>A0AAV9XS54</accession>
<feature type="region of interest" description="Disordered" evidence="1">
    <location>
        <begin position="24"/>
        <end position="67"/>
    </location>
</feature>
<evidence type="ECO:0000313" key="4">
    <source>
        <dbReference type="Proteomes" id="UP001365542"/>
    </source>
</evidence>
<proteinExistence type="predicted"/>
<name>A0AAV9XS54_9PEZI</name>
<evidence type="ECO:0000256" key="2">
    <source>
        <dbReference type="SAM" id="SignalP"/>
    </source>
</evidence>
<comment type="caution">
    <text evidence="3">The sequence shown here is derived from an EMBL/GenBank/DDBJ whole genome shotgun (WGS) entry which is preliminary data.</text>
</comment>